<dbReference type="Pfam" id="PF12437">
    <property type="entry name" value="GSIII_N"/>
    <property type="match status" value="1"/>
</dbReference>
<sequence>MSIQEEFGSLVFNTKTMSKYLSHKTYESLLATMENGTALDATIADEVASGMKTWAMEHGATHFTHWFQPLNGTTAEKHDAFYNPDFKGGIVASFSGKELIQGEPDASSFPSGGLRATFEARGYTAWDPTSPAFIKVNNDGVAVLCIPTMFYGYHGEALDKKIPLLRAQVALAKQINRVAKLFGVPGDKRPFATLGPEQEYFLVDAEVYRQRPDLVQTGRTLFGVRPARHQQLEDHYFGKIKNRVLSFMAEVDKELWKLGVPAKTRHNEVSPAQFELAPVFEEQNLSSDHNMLTMEVLQTVAERYGLVCLLHEKPFDGVNGSGKHNNWSITGPDGKNWLSPGKTPHENAQFLTVLVSIIKGVDTYAPLLRATVASAGNDHRLGANEAPPAIISIFLGEQLTDIINQLEKGKPTSTKSGSTMEIGVSMLPPLPKDATDRNRTSPFAFTGNKFEFRAVGSEQNCATTNTALNTIVAWALDDVLNQIEALTSKGTDFNSAVQSVLQKEIKDHKRVLFDGNGYSGDWEAEAAKRGLPNLKTTPEAIEAYRDPKVIELYKKYSVLSEVELESRYVIEKEKYETMIALEANCALMMAKTMYLPECISYAAELADSCASLTDYVHTGVSALAKSAAENVEKLTQEIDKLEKAIDSGDSAAELAGMKDVRSVVDALERIVPDSQWPVPGYGEMFFVG</sequence>
<dbReference type="Pfam" id="PF18318">
    <property type="entry name" value="Gln-synt_C-ter"/>
    <property type="match status" value="1"/>
</dbReference>
<accession>A0A2M9A9Z1</accession>
<dbReference type="InterPro" id="IPR052725">
    <property type="entry name" value="GS_Type-3"/>
</dbReference>
<dbReference type="RefSeq" id="WP_198514926.1">
    <property type="nucleotide sequence ID" value="NZ_PGEX01000001.1"/>
</dbReference>
<dbReference type="SMART" id="SM01230">
    <property type="entry name" value="Gln-synt_C"/>
    <property type="match status" value="1"/>
</dbReference>
<proteinExistence type="inferred from homology"/>
<evidence type="ECO:0000259" key="5">
    <source>
        <dbReference type="PROSITE" id="PS51987"/>
    </source>
</evidence>
<dbReference type="InterPro" id="IPR014746">
    <property type="entry name" value="Gln_synth/guanido_kin_cat_dom"/>
</dbReference>
<feature type="domain" description="GS catalytic" evidence="5">
    <location>
        <begin position="167"/>
        <end position="594"/>
    </location>
</feature>
<comment type="caution">
    <text evidence="6">The sequence shown here is derived from an EMBL/GenBank/DDBJ whole genome shotgun (WGS) entry which is preliminary data.</text>
</comment>
<feature type="coiled-coil region" evidence="3">
    <location>
        <begin position="624"/>
        <end position="651"/>
    </location>
</feature>
<comment type="similarity">
    <text evidence="1 2">Belongs to the glutamine synthetase family.</text>
</comment>
<dbReference type="GO" id="GO:0006542">
    <property type="term" value="P:glutamine biosynthetic process"/>
    <property type="evidence" value="ECO:0007669"/>
    <property type="project" value="InterPro"/>
</dbReference>
<dbReference type="Gene3D" id="3.30.590.10">
    <property type="entry name" value="Glutamine synthetase/guanido kinase, catalytic domain"/>
    <property type="match status" value="1"/>
</dbReference>
<dbReference type="InterPro" id="IPR040577">
    <property type="entry name" value="Gln-synt_C"/>
</dbReference>
<dbReference type="Gene3D" id="1.20.120.1560">
    <property type="match status" value="1"/>
</dbReference>
<dbReference type="InterPro" id="IPR008147">
    <property type="entry name" value="Gln_synt_N"/>
</dbReference>
<dbReference type="InterPro" id="IPR022147">
    <property type="entry name" value="GSIII_N"/>
</dbReference>
<gene>
    <name evidence="6" type="ORF">BGX16_2561</name>
</gene>
<feature type="domain" description="GS beta-grasp" evidence="4">
    <location>
        <begin position="61"/>
        <end position="152"/>
    </location>
</feature>
<evidence type="ECO:0000256" key="3">
    <source>
        <dbReference type="SAM" id="Coils"/>
    </source>
</evidence>
<dbReference type="InterPro" id="IPR027303">
    <property type="entry name" value="Gln_synth_gly_rich_site"/>
</dbReference>
<dbReference type="PANTHER" id="PTHR42974">
    <property type="entry name" value="GLUTAMINE SYNTHETASE"/>
    <property type="match status" value="1"/>
</dbReference>
<protein>
    <submittedName>
        <fullName evidence="6">Glutamine synthetase</fullName>
    </submittedName>
</protein>
<keyword evidence="7" id="KW-1185">Reference proteome</keyword>
<dbReference type="AlphaFoldDB" id="A0A2M9A9Z1"/>
<evidence type="ECO:0000313" key="6">
    <source>
        <dbReference type="EMBL" id="PJJ42529.1"/>
    </source>
</evidence>
<dbReference type="PROSITE" id="PS00181">
    <property type="entry name" value="GLNA_ATP"/>
    <property type="match status" value="1"/>
</dbReference>
<dbReference type="Pfam" id="PF00120">
    <property type="entry name" value="Gln-synt_C"/>
    <property type="match status" value="1"/>
</dbReference>
<dbReference type="SUPFAM" id="SSF55931">
    <property type="entry name" value="Glutamine synthetase/guanido kinase"/>
    <property type="match status" value="1"/>
</dbReference>
<evidence type="ECO:0000259" key="4">
    <source>
        <dbReference type="PROSITE" id="PS51986"/>
    </source>
</evidence>
<dbReference type="PANTHER" id="PTHR42974:SF1">
    <property type="entry name" value="TYPE-3 GLUTAMINE SYNTHETASE"/>
    <property type="match status" value="1"/>
</dbReference>
<dbReference type="EMBL" id="PGEX01000001">
    <property type="protein sequence ID" value="PJJ42529.1"/>
    <property type="molecule type" value="Genomic_DNA"/>
</dbReference>
<dbReference type="PROSITE" id="PS51987">
    <property type="entry name" value="GS_CATALYTIC"/>
    <property type="match status" value="1"/>
</dbReference>
<dbReference type="InterPro" id="IPR008146">
    <property type="entry name" value="Gln_synth_cat_dom"/>
</dbReference>
<keyword evidence="3" id="KW-0175">Coiled coil</keyword>
<dbReference type="PROSITE" id="PS51986">
    <property type="entry name" value="GS_BETA_GRASP"/>
    <property type="match status" value="1"/>
</dbReference>
<dbReference type="Proteomes" id="UP000231134">
    <property type="component" value="Unassembled WGS sequence"/>
</dbReference>
<evidence type="ECO:0000313" key="7">
    <source>
        <dbReference type="Proteomes" id="UP000231134"/>
    </source>
</evidence>
<dbReference type="GO" id="GO:0004356">
    <property type="term" value="F:glutamine synthetase activity"/>
    <property type="evidence" value="ECO:0007669"/>
    <property type="project" value="InterPro"/>
</dbReference>
<reference evidence="6 7" key="1">
    <citation type="submission" date="2017-11" db="EMBL/GenBank/DDBJ databases">
        <title>Animal gut microbial communities from fecal samples from Wisconsin, USA.</title>
        <authorList>
            <person name="Neumann A."/>
        </authorList>
    </citation>
    <scope>NUCLEOTIDE SEQUENCE [LARGE SCALE GENOMIC DNA]</scope>
    <source>
        <strain evidence="6 7">UWS3</strain>
    </source>
</reference>
<evidence type="ECO:0000256" key="1">
    <source>
        <dbReference type="PROSITE-ProRule" id="PRU01330"/>
    </source>
</evidence>
<name>A0A2M9A9Z1_9BACT</name>
<evidence type="ECO:0000256" key="2">
    <source>
        <dbReference type="RuleBase" id="RU000384"/>
    </source>
</evidence>
<organism evidence="6 7">
    <name type="scientific">Hallerella succinigenes</name>
    <dbReference type="NCBI Taxonomy" id="1896222"/>
    <lineage>
        <taxon>Bacteria</taxon>
        <taxon>Pseudomonadati</taxon>
        <taxon>Fibrobacterota</taxon>
        <taxon>Fibrobacteria</taxon>
        <taxon>Fibrobacterales</taxon>
        <taxon>Fibrobacteraceae</taxon>
        <taxon>Hallerella</taxon>
    </lineage>
</organism>